<evidence type="ECO:0000313" key="4">
    <source>
        <dbReference type="Proteomes" id="UP001652660"/>
    </source>
</evidence>
<evidence type="ECO:0000259" key="3">
    <source>
        <dbReference type="Pfam" id="PF13966"/>
    </source>
</evidence>
<dbReference type="Pfam" id="PF13456">
    <property type="entry name" value="RVT_3"/>
    <property type="match status" value="1"/>
</dbReference>
<feature type="region of interest" description="Disordered" evidence="1">
    <location>
        <begin position="1"/>
        <end position="50"/>
    </location>
</feature>
<organism evidence="4 5">
    <name type="scientific">Coffea arabica</name>
    <name type="common">Arabian coffee</name>
    <dbReference type="NCBI Taxonomy" id="13443"/>
    <lineage>
        <taxon>Eukaryota</taxon>
        <taxon>Viridiplantae</taxon>
        <taxon>Streptophyta</taxon>
        <taxon>Embryophyta</taxon>
        <taxon>Tracheophyta</taxon>
        <taxon>Spermatophyta</taxon>
        <taxon>Magnoliopsida</taxon>
        <taxon>eudicotyledons</taxon>
        <taxon>Gunneridae</taxon>
        <taxon>Pentapetalae</taxon>
        <taxon>asterids</taxon>
        <taxon>lamiids</taxon>
        <taxon>Gentianales</taxon>
        <taxon>Rubiaceae</taxon>
        <taxon>Ixoroideae</taxon>
        <taxon>Gardenieae complex</taxon>
        <taxon>Bertiereae - Coffeeae clade</taxon>
        <taxon>Coffeeae</taxon>
        <taxon>Coffea</taxon>
    </lineage>
</organism>
<dbReference type="InterPro" id="IPR026960">
    <property type="entry name" value="RVT-Znf"/>
</dbReference>
<dbReference type="GO" id="GO:0003676">
    <property type="term" value="F:nucleic acid binding"/>
    <property type="evidence" value="ECO:0007669"/>
    <property type="project" value="InterPro"/>
</dbReference>
<feature type="domain" description="Reverse transcriptase zinc-binding" evidence="3">
    <location>
        <begin position="53"/>
        <end position="154"/>
    </location>
</feature>
<dbReference type="AlphaFoldDB" id="A0A6P6UIH6"/>
<keyword evidence="4" id="KW-1185">Reference proteome</keyword>
<dbReference type="Gene3D" id="3.30.420.10">
    <property type="entry name" value="Ribonuclease H-like superfamily/Ribonuclease H"/>
    <property type="match status" value="1"/>
</dbReference>
<dbReference type="Pfam" id="PF13966">
    <property type="entry name" value="zf-RVT"/>
    <property type="match status" value="1"/>
</dbReference>
<accession>A0A6P6UIH6</accession>
<dbReference type="OrthoDB" id="1751718at2759"/>
<reference evidence="5" key="2">
    <citation type="submission" date="2025-08" db="UniProtKB">
        <authorList>
            <consortium name="RefSeq"/>
        </authorList>
    </citation>
    <scope>IDENTIFICATION</scope>
    <source>
        <tissue evidence="5">Leaves</tissue>
    </source>
</reference>
<gene>
    <name evidence="5" type="primary">LOC113711300</name>
</gene>
<evidence type="ECO:0008006" key="6">
    <source>
        <dbReference type="Google" id="ProtNLM"/>
    </source>
</evidence>
<dbReference type="GeneID" id="113711300"/>
<sequence>MENHDGSKRGGKERSKEENREWQGYRNLGGCLDSGWQRRQSRVPKTPSENGQYTVCSAYEAITREKKQLEANRRVKRETSWEGGSGRVWKQLWKMKIKHKQKLFVWKSLNQALLSKEAIHKRIGKGDVICKLCGENSEIVEHIFFHCKQAQMIWRMAPLQWDGLMEHTVDFRRRWSMLMEVQTRKDGREHIALTVKILWQIWKARNEAEFEENDRHPMEVIRKAIKDWEEYHQSQQIEHQMSISETEIAQDEEERVGEDDNLLNISVEVGQHVEGQNMGIGVTAENNLCQKCAAWILKERSTGSVVLDNFLAIKLALCKLKEKGWQYIKIQTPCTQVLNMIRYQASSNLRLATHLEDIKDLCSMFRNCSFDSLPVEMNRLSGKLSRLAMHIL</sequence>
<evidence type="ECO:0000256" key="1">
    <source>
        <dbReference type="SAM" id="MobiDB-lite"/>
    </source>
</evidence>
<dbReference type="Proteomes" id="UP001652660">
    <property type="component" value="Chromosome 10e"/>
</dbReference>
<dbReference type="InterPro" id="IPR002156">
    <property type="entry name" value="RNaseH_domain"/>
</dbReference>
<name>A0A6P6UIH6_COFAR</name>
<evidence type="ECO:0000259" key="2">
    <source>
        <dbReference type="Pfam" id="PF13456"/>
    </source>
</evidence>
<dbReference type="RefSeq" id="XP_027090263.2">
    <property type="nucleotide sequence ID" value="XM_027234462.2"/>
</dbReference>
<reference evidence="4" key="1">
    <citation type="journal article" date="2025" name="Foods">
        <title>Unveiling the Microbial Signatures of Arabica Coffee Cherries: Insights into Ripeness Specific Diversity, Functional Traits, and Implications for Quality and Safety.</title>
        <authorList>
            <consortium name="RefSeq"/>
            <person name="Tenea G.N."/>
            <person name="Cifuentes V."/>
            <person name="Reyes P."/>
            <person name="Cevallos-Vallejos M."/>
        </authorList>
    </citation>
    <scope>NUCLEOTIDE SEQUENCE [LARGE SCALE GENOMIC DNA]</scope>
</reference>
<dbReference type="GO" id="GO:0004523">
    <property type="term" value="F:RNA-DNA hybrid ribonuclease activity"/>
    <property type="evidence" value="ECO:0007669"/>
    <property type="project" value="InterPro"/>
</dbReference>
<evidence type="ECO:0000313" key="5">
    <source>
        <dbReference type="RefSeq" id="XP_027090263.2"/>
    </source>
</evidence>
<feature type="compositionally biased region" description="Basic and acidic residues" evidence="1">
    <location>
        <begin position="1"/>
        <end position="23"/>
    </location>
</feature>
<dbReference type="InterPro" id="IPR036397">
    <property type="entry name" value="RNaseH_sf"/>
</dbReference>
<protein>
    <recommendedName>
        <fullName evidence="6">Reverse transcriptase zinc-binding domain-containing protein</fullName>
    </recommendedName>
</protein>
<proteinExistence type="predicted"/>
<feature type="domain" description="RNase H type-1" evidence="2">
    <location>
        <begin position="304"/>
        <end position="386"/>
    </location>
</feature>